<accession>S7T6V7</accession>
<dbReference type="InterPro" id="IPR011057">
    <property type="entry name" value="Mss4-like_sf"/>
</dbReference>
<dbReference type="Proteomes" id="UP000014975">
    <property type="component" value="Unassembled WGS sequence"/>
</dbReference>
<keyword evidence="11" id="KW-0732">Signal</keyword>
<dbReference type="RefSeq" id="WP_020886952.1">
    <property type="nucleotide sequence ID" value="NZ_ATHI01000026.1"/>
</dbReference>
<dbReference type="GO" id="GO:0008113">
    <property type="term" value="F:peptide-methionine (S)-S-oxide reductase activity"/>
    <property type="evidence" value="ECO:0007669"/>
    <property type="project" value="UniProtKB-UniRule"/>
</dbReference>
<gene>
    <name evidence="10" type="primary">msrA</name>
    <name evidence="9" type="synonym">msrB</name>
    <name evidence="13" type="ORF">dsat_0258</name>
</gene>
<dbReference type="Pfam" id="PF01641">
    <property type="entry name" value="SelR"/>
    <property type="match status" value="1"/>
</dbReference>
<dbReference type="HAMAP" id="MF_01401">
    <property type="entry name" value="MsrA"/>
    <property type="match status" value="1"/>
</dbReference>
<feature type="chain" id="PRO_5004556887" description="Multifunctional fusion protein" evidence="11">
    <location>
        <begin position="24"/>
        <end position="372"/>
    </location>
</feature>
<dbReference type="GO" id="GO:0033744">
    <property type="term" value="F:L-methionine:thioredoxin-disulfide S-oxidoreductase activity"/>
    <property type="evidence" value="ECO:0007669"/>
    <property type="project" value="RHEA"/>
</dbReference>
<comment type="catalytic activity">
    <reaction evidence="7 9">
        <text>L-methionyl-[protein] + [thioredoxin]-disulfide + H2O = L-methionyl-(R)-S-oxide-[protein] + [thioredoxin]-dithiol</text>
        <dbReference type="Rhea" id="RHEA:24164"/>
        <dbReference type="Rhea" id="RHEA-COMP:10698"/>
        <dbReference type="Rhea" id="RHEA-COMP:10700"/>
        <dbReference type="Rhea" id="RHEA-COMP:12313"/>
        <dbReference type="Rhea" id="RHEA-COMP:12314"/>
        <dbReference type="ChEBI" id="CHEBI:15377"/>
        <dbReference type="ChEBI" id="CHEBI:16044"/>
        <dbReference type="ChEBI" id="CHEBI:29950"/>
        <dbReference type="ChEBI" id="CHEBI:45764"/>
        <dbReference type="ChEBI" id="CHEBI:50058"/>
        <dbReference type="EC" id="1.8.4.12"/>
    </reaction>
</comment>
<comment type="caution">
    <text evidence="13">The sequence shown here is derived from an EMBL/GenBank/DDBJ whole genome shotgun (WGS) entry which is preliminary data.</text>
</comment>
<evidence type="ECO:0000256" key="11">
    <source>
        <dbReference type="SAM" id="SignalP"/>
    </source>
</evidence>
<evidence type="ECO:0000256" key="7">
    <source>
        <dbReference type="ARBA" id="ARBA00048488"/>
    </source>
</evidence>
<keyword evidence="4" id="KW-0511">Multifunctional enzyme</keyword>
<feature type="active site" description="Nucleophile" evidence="9">
    <location>
        <position position="345"/>
    </location>
</feature>
<dbReference type="OrthoDB" id="4174719at2"/>
<dbReference type="GO" id="GO:0033743">
    <property type="term" value="F:peptide-methionine (R)-S-oxide reductase activity"/>
    <property type="evidence" value="ECO:0007669"/>
    <property type="project" value="UniProtKB-UniRule"/>
</dbReference>
<dbReference type="NCBIfam" id="TIGR00401">
    <property type="entry name" value="msrA"/>
    <property type="match status" value="1"/>
</dbReference>
<dbReference type="EMBL" id="ATHI01000026">
    <property type="protein sequence ID" value="EPR32817.1"/>
    <property type="molecule type" value="Genomic_DNA"/>
</dbReference>
<protein>
    <recommendedName>
        <fullName evidence="9 10">Multifunctional fusion protein</fullName>
    </recommendedName>
    <domain>
        <recommendedName>
            <fullName evidence="10">Peptide methionine sulfoxide reductase MsrA</fullName>
            <shortName evidence="10">Protein-methionine-S-oxide reductase</shortName>
            <ecNumber evidence="10">1.8.4.11</ecNumber>
        </recommendedName>
        <alternativeName>
            <fullName evidence="10">Peptide-methionine (S)-S-oxide reductase</fullName>
            <shortName evidence="10">Peptide Met(O) reductase</shortName>
        </alternativeName>
    </domain>
    <domain>
        <recommendedName>
            <fullName evidence="9">Peptide methionine sulfoxide reductase MsrB</fullName>
            <ecNumber evidence="9">1.8.4.12</ecNumber>
        </recommendedName>
        <alternativeName>
            <fullName evidence="9">Peptide-methionine (R)-S-oxide reductase</fullName>
        </alternativeName>
    </domain>
</protein>
<dbReference type="PATRIC" id="fig|1121439.3.peg.1606"/>
<dbReference type="AlphaFoldDB" id="S7T6V7"/>
<feature type="active site" evidence="10">
    <location>
        <position position="41"/>
    </location>
</feature>
<dbReference type="InterPro" id="IPR036509">
    <property type="entry name" value="Met_Sox_Rdtase_MsrA_sf"/>
</dbReference>
<feature type="domain" description="MsrB" evidence="12">
    <location>
        <begin position="234"/>
        <end position="356"/>
    </location>
</feature>
<dbReference type="EC" id="1.8.4.11" evidence="10"/>
<comment type="function">
    <text evidence="5 10">Has an important function as a repair enzyme for proteins that have been inactivated by oxidation. Catalyzes the reversible oxidation-reduction of methionine sulfoxide in proteins to methionine.</text>
</comment>
<dbReference type="Gene3D" id="3.30.1060.10">
    <property type="entry name" value="Peptide methionine sulphoxide reductase MsrA"/>
    <property type="match status" value="1"/>
</dbReference>
<reference evidence="13 14" key="1">
    <citation type="journal article" date="2013" name="Genome Announc.">
        <title>Draft genome sequences for three mercury-methylating, sulfate-reducing bacteria.</title>
        <authorList>
            <person name="Brown S.D."/>
            <person name="Hurt R.A.Jr."/>
            <person name="Gilmour C.C."/>
            <person name="Elias D.A."/>
        </authorList>
    </citation>
    <scope>NUCLEOTIDE SEQUENCE [LARGE SCALE GENOMIC DNA]</scope>
    <source>
        <strain evidence="13 14">DSM 16529</strain>
    </source>
</reference>
<dbReference type="NCBIfam" id="TIGR00357">
    <property type="entry name" value="peptide-methionine (R)-S-oxide reductase MsrB"/>
    <property type="match status" value="1"/>
</dbReference>
<proteinExistence type="inferred from homology"/>
<dbReference type="InterPro" id="IPR028427">
    <property type="entry name" value="Met_Sox_Rdtase_MsrB"/>
</dbReference>
<keyword evidence="14" id="KW-1185">Reference proteome</keyword>
<dbReference type="PANTHER" id="PTHR10173">
    <property type="entry name" value="METHIONINE SULFOXIDE REDUCTASE"/>
    <property type="match status" value="1"/>
</dbReference>
<evidence type="ECO:0000256" key="4">
    <source>
        <dbReference type="ARBA" id="ARBA00023268"/>
    </source>
</evidence>
<evidence type="ECO:0000256" key="10">
    <source>
        <dbReference type="HAMAP-Rule" id="MF_01401"/>
    </source>
</evidence>
<dbReference type="SUPFAM" id="SSF51316">
    <property type="entry name" value="Mss4-like"/>
    <property type="match status" value="1"/>
</dbReference>
<dbReference type="eggNOG" id="COG0225">
    <property type="taxonomic scope" value="Bacteria"/>
</dbReference>
<dbReference type="HAMAP" id="MF_01400">
    <property type="entry name" value="MsrB"/>
    <property type="match status" value="1"/>
</dbReference>
<comment type="similarity">
    <text evidence="9">Belongs to the MsrB Met sulfoxide reductase family.</text>
</comment>
<comment type="similarity">
    <text evidence="10">Belongs to the MsrA Met sulfoxide reductase family.</text>
</comment>
<comment type="catalytic activity">
    <reaction evidence="6 10">
        <text>L-methionyl-[protein] + [thioredoxin]-disulfide + H2O = L-methionyl-(S)-S-oxide-[protein] + [thioredoxin]-dithiol</text>
        <dbReference type="Rhea" id="RHEA:14217"/>
        <dbReference type="Rhea" id="RHEA-COMP:10698"/>
        <dbReference type="Rhea" id="RHEA-COMP:10700"/>
        <dbReference type="Rhea" id="RHEA-COMP:12313"/>
        <dbReference type="Rhea" id="RHEA-COMP:12315"/>
        <dbReference type="ChEBI" id="CHEBI:15377"/>
        <dbReference type="ChEBI" id="CHEBI:16044"/>
        <dbReference type="ChEBI" id="CHEBI:29950"/>
        <dbReference type="ChEBI" id="CHEBI:44120"/>
        <dbReference type="ChEBI" id="CHEBI:50058"/>
        <dbReference type="EC" id="1.8.4.11"/>
    </reaction>
</comment>
<dbReference type="GO" id="GO:0030091">
    <property type="term" value="P:protein repair"/>
    <property type="evidence" value="ECO:0007669"/>
    <property type="project" value="InterPro"/>
</dbReference>
<comment type="caution">
    <text evidence="9">Lacks conserved residue(s) required for the propagation of feature annotation.</text>
</comment>
<evidence type="ECO:0000256" key="6">
    <source>
        <dbReference type="ARBA" id="ARBA00047806"/>
    </source>
</evidence>
<dbReference type="InterPro" id="IPR002569">
    <property type="entry name" value="Met_Sox_Rdtase_MsrA_dom"/>
</dbReference>
<evidence type="ECO:0000313" key="13">
    <source>
        <dbReference type="EMBL" id="EPR32817.1"/>
    </source>
</evidence>
<comment type="similarity">
    <text evidence="1">In the C-terminal section; belongs to the MsrB Met sulfoxide reductase family.</text>
</comment>
<dbReference type="SUPFAM" id="SSF55068">
    <property type="entry name" value="Peptide methionine sulfoxide reductase"/>
    <property type="match status" value="1"/>
</dbReference>
<dbReference type="Gene3D" id="2.170.150.20">
    <property type="entry name" value="Peptide methionine sulfoxide reductase"/>
    <property type="match status" value="1"/>
</dbReference>
<dbReference type="PANTHER" id="PTHR10173:SF59">
    <property type="entry name" value="PEPTIDE METHIONINE SULFOXIDE REDUCTASE MSRA_MSRB"/>
    <property type="match status" value="1"/>
</dbReference>
<dbReference type="GO" id="GO:0005737">
    <property type="term" value="C:cytoplasm"/>
    <property type="evidence" value="ECO:0007669"/>
    <property type="project" value="TreeGrafter"/>
</dbReference>
<evidence type="ECO:0000256" key="3">
    <source>
        <dbReference type="ARBA" id="ARBA00023002"/>
    </source>
</evidence>
<dbReference type="PROSITE" id="PS51790">
    <property type="entry name" value="MSRB"/>
    <property type="match status" value="1"/>
</dbReference>
<comment type="similarity">
    <text evidence="2">In the N-terminal section; belongs to the MsrA Met sulfoxide reductase family.</text>
</comment>
<evidence type="ECO:0000256" key="8">
    <source>
        <dbReference type="ARBA" id="ARBA00048782"/>
    </source>
</evidence>
<dbReference type="eggNOG" id="COG0229">
    <property type="taxonomic scope" value="Bacteria"/>
</dbReference>
<dbReference type="STRING" id="1121439.dsat_0258"/>
<feature type="signal peptide" evidence="11">
    <location>
        <begin position="1"/>
        <end position="23"/>
    </location>
</feature>
<dbReference type="Pfam" id="PF01625">
    <property type="entry name" value="PMSR"/>
    <property type="match status" value="1"/>
</dbReference>
<organism evidence="13 14">
    <name type="scientific">Alkalidesulfovibrio alkalitolerans DSM 16529</name>
    <dbReference type="NCBI Taxonomy" id="1121439"/>
    <lineage>
        <taxon>Bacteria</taxon>
        <taxon>Pseudomonadati</taxon>
        <taxon>Thermodesulfobacteriota</taxon>
        <taxon>Desulfovibrionia</taxon>
        <taxon>Desulfovibrionales</taxon>
        <taxon>Desulfovibrionaceae</taxon>
        <taxon>Alkalidesulfovibrio</taxon>
    </lineage>
</organism>
<keyword evidence="3 9" id="KW-0560">Oxidoreductase</keyword>
<evidence type="ECO:0000256" key="5">
    <source>
        <dbReference type="ARBA" id="ARBA00024679"/>
    </source>
</evidence>
<evidence type="ECO:0000313" key="14">
    <source>
        <dbReference type="Proteomes" id="UP000014975"/>
    </source>
</evidence>
<evidence type="ECO:0000256" key="2">
    <source>
        <dbReference type="ARBA" id="ARBA00011017"/>
    </source>
</evidence>
<comment type="catalytic activity">
    <reaction evidence="8 10">
        <text>[thioredoxin]-disulfide + L-methionine + H2O = L-methionine (S)-S-oxide + [thioredoxin]-dithiol</text>
        <dbReference type="Rhea" id="RHEA:19993"/>
        <dbReference type="Rhea" id="RHEA-COMP:10698"/>
        <dbReference type="Rhea" id="RHEA-COMP:10700"/>
        <dbReference type="ChEBI" id="CHEBI:15377"/>
        <dbReference type="ChEBI" id="CHEBI:29950"/>
        <dbReference type="ChEBI" id="CHEBI:50058"/>
        <dbReference type="ChEBI" id="CHEBI:57844"/>
        <dbReference type="ChEBI" id="CHEBI:58772"/>
        <dbReference type="EC" id="1.8.4.11"/>
    </reaction>
</comment>
<evidence type="ECO:0000256" key="1">
    <source>
        <dbReference type="ARBA" id="ARBA00008076"/>
    </source>
</evidence>
<sequence>MSVSIFGAVCAAVCLGLAGAALAAEGKVPQDAKSAVFAGGCFWCTEADFEKLPGVYEVESGYAGGATPYPTYEQVGTGETGHLESVRVFYDPQRISYAELVEAFWRMIDPTDAGGQFPDRGEQYTTAIFYADAEELAVAEASRKRLEASGKFRKPIATAIRKLETFYPAEDYHQNFYKTNPGRYSQYRDFSGRDRFMRGHWGDKPFADLGAPVVMSPAEGKKKGSWRDFVKPDKDELKKRLTPMQYKVTQEDGTEPPFRNEYFDNHREGIYVDVVSGEPLFASVHKFDSGTGWPSFWQPLDKDNVVERTDRRLFMIRTEVRSRRADSHLGHVFDDGPAPTGLRYCINSAALRFVPREEMEREGYGEYLKLFD</sequence>
<name>S7T6V7_9BACT</name>
<dbReference type="FunFam" id="2.170.150.20:FF:000003">
    <property type="entry name" value="Peptide methionine sulfoxide reductase MsrB"/>
    <property type="match status" value="1"/>
</dbReference>
<dbReference type="InterPro" id="IPR002579">
    <property type="entry name" value="Met_Sox_Rdtase_MsrB_dom"/>
</dbReference>
<evidence type="ECO:0000259" key="12">
    <source>
        <dbReference type="PROSITE" id="PS51790"/>
    </source>
</evidence>
<dbReference type="EC" id="1.8.4.12" evidence="9"/>
<evidence type="ECO:0000256" key="9">
    <source>
        <dbReference type="HAMAP-Rule" id="MF_01400"/>
    </source>
</evidence>
<dbReference type="GO" id="GO:0006979">
    <property type="term" value="P:response to oxidative stress"/>
    <property type="evidence" value="ECO:0007669"/>
    <property type="project" value="InterPro"/>
</dbReference>